<dbReference type="GO" id="GO:0005524">
    <property type="term" value="F:ATP binding"/>
    <property type="evidence" value="ECO:0007669"/>
    <property type="project" value="UniProtKB-KW"/>
</dbReference>
<dbReference type="GO" id="GO:0016887">
    <property type="term" value="F:ATP hydrolysis activity"/>
    <property type="evidence" value="ECO:0007669"/>
    <property type="project" value="InterPro"/>
</dbReference>
<dbReference type="PROSITE" id="PS00211">
    <property type="entry name" value="ABC_TRANSPORTER_1"/>
    <property type="match status" value="1"/>
</dbReference>
<dbReference type="FunFam" id="3.40.50.300:FF:000127">
    <property type="entry name" value="Ribose import ATP-binding protein RbsA"/>
    <property type="match status" value="1"/>
</dbReference>
<accession>A0A2L0EMH9</accession>
<dbReference type="Proteomes" id="UP000238348">
    <property type="component" value="Chromosome"/>
</dbReference>
<evidence type="ECO:0000256" key="3">
    <source>
        <dbReference type="ARBA" id="ARBA00022475"/>
    </source>
</evidence>
<keyword evidence="4" id="KW-0762">Sugar transport</keyword>
<keyword evidence="6" id="KW-0547">Nucleotide-binding</keyword>
<evidence type="ECO:0000256" key="2">
    <source>
        <dbReference type="ARBA" id="ARBA00022448"/>
    </source>
</evidence>
<gene>
    <name evidence="12" type="ORF">SOCE26_019080</name>
</gene>
<keyword evidence="10" id="KW-0732">Signal</keyword>
<name>A0A2L0EMH9_SORCE</name>
<evidence type="ECO:0000256" key="9">
    <source>
        <dbReference type="ARBA" id="ARBA00023136"/>
    </source>
</evidence>
<evidence type="ECO:0000313" key="12">
    <source>
        <dbReference type="EMBL" id="AUX40507.1"/>
    </source>
</evidence>
<dbReference type="AlphaFoldDB" id="A0A2L0EMH9"/>
<evidence type="ECO:0000256" key="6">
    <source>
        <dbReference type="ARBA" id="ARBA00022741"/>
    </source>
</evidence>
<keyword evidence="9" id="KW-0472">Membrane</keyword>
<keyword evidence="2" id="KW-0813">Transport</keyword>
<keyword evidence="7 12" id="KW-0067">ATP-binding</keyword>
<evidence type="ECO:0000256" key="1">
    <source>
        <dbReference type="ARBA" id="ARBA00004202"/>
    </source>
</evidence>
<dbReference type="PROSITE" id="PS50893">
    <property type="entry name" value="ABC_TRANSPORTER_2"/>
    <property type="match status" value="2"/>
</dbReference>
<dbReference type="SMART" id="SM00382">
    <property type="entry name" value="AAA"/>
    <property type="match status" value="2"/>
</dbReference>
<evidence type="ECO:0000256" key="10">
    <source>
        <dbReference type="SAM" id="SignalP"/>
    </source>
</evidence>
<dbReference type="InterPro" id="IPR003439">
    <property type="entry name" value="ABC_transporter-like_ATP-bd"/>
</dbReference>
<dbReference type="SUPFAM" id="SSF52540">
    <property type="entry name" value="P-loop containing nucleoside triphosphate hydrolases"/>
    <property type="match status" value="2"/>
</dbReference>
<organism evidence="12 13">
    <name type="scientific">Sorangium cellulosum</name>
    <name type="common">Polyangium cellulosum</name>
    <dbReference type="NCBI Taxonomy" id="56"/>
    <lineage>
        <taxon>Bacteria</taxon>
        <taxon>Pseudomonadati</taxon>
        <taxon>Myxococcota</taxon>
        <taxon>Polyangia</taxon>
        <taxon>Polyangiales</taxon>
        <taxon>Polyangiaceae</taxon>
        <taxon>Sorangium</taxon>
    </lineage>
</organism>
<evidence type="ECO:0000313" key="13">
    <source>
        <dbReference type="Proteomes" id="UP000238348"/>
    </source>
</evidence>
<dbReference type="Gene3D" id="3.40.50.300">
    <property type="entry name" value="P-loop containing nucleotide triphosphate hydrolases"/>
    <property type="match status" value="2"/>
</dbReference>
<feature type="signal peptide" evidence="10">
    <location>
        <begin position="1"/>
        <end position="23"/>
    </location>
</feature>
<keyword evidence="5" id="KW-0677">Repeat</keyword>
<dbReference type="GO" id="GO:0005886">
    <property type="term" value="C:plasma membrane"/>
    <property type="evidence" value="ECO:0007669"/>
    <property type="project" value="UniProtKB-SubCell"/>
</dbReference>
<keyword evidence="3" id="KW-1003">Cell membrane</keyword>
<keyword evidence="8" id="KW-1278">Translocase</keyword>
<dbReference type="CDD" id="cd03216">
    <property type="entry name" value="ABC_Carb_Monos_I"/>
    <property type="match status" value="1"/>
</dbReference>
<evidence type="ECO:0000256" key="7">
    <source>
        <dbReference type="ARBA" id="ARBA00022840"/>
    </source>
</evidence>
<evidence type="ECO:0000256" key="8">
    <source>
        <dbReference type="ARBA" id="ARBA00022967"/>
    </source>
</evidence>
<protein>
    <submittedName>
        <fullName evidence="12">D-ribose transporter ATP-binding protein</fullName>
    </submittedName>
</protein>
<sequence length="499" mass="53787">MRGIVKRFPGVTALSGVSLSLHAGEVLALVGENGAGKSTLMKILGGAAAPDEGQIVIDGQPAALRGVRDARRRGVALLHQELMLAPNLDIAANVFLGNEGSEGRFLAPLRRREMNARAAELMKRVGLALPPTTPVSALTAGQMQMVELAKALSVDARILVMDEPTSSLTAAESMELFAIVRKLRAQGIGVIYISHRMDDVMSLADRIAVLRDGRYVGEIPRAEATHDKIVAMMVGRELSGHYFPPRPERPPPEPMLVVRDLVVPGAPAGVSFTALRGEILGFAGLVGAGRTELMQTIFGATRALGGAMTLAGEPYLPRTTRDAIARGVCLAPEDRKRHGLVLPMTVVENTSLPDLPRYSRFGWLDRDAERRAARAEVDRLRIKTPSLDQRAVNLSGGNQQKIVLGKWLSMSPRVLILDEPTRGIDVGAKAEIYRHMAALAGEGLTLLMVSSDMEEVLGMSDRVVVMHERRIKGVLSREGLTQERLAAVMTGRGEDEVTA</sequence>
<evidence type="ECO:0000256" key="5">
    <source>
        <dbReference type="ARBA" id="ARBA00022737"/>
    </source>
</evidence>
<dbReference type="InterPro" id="IPR027417">
    <property type="entry name" value="P-loop_NTPase"/>
</dbReference>
<dbReference type="InterPro" id="IPR003593">
    <property type="entry name" value="AAA+_ATPase"/>
</dbReference>
<comment type="subcellular location">
    <subcellularLocation>
        <location evidence="1">Cell membrane</location>
        <topology evidence="1">Peripheral membrane protein</topology>
    </subcellularLocation>
</comment>
<evidence type="ECO:0000256" key="4">
    <source>
        <dbReference type="ARBA" id="ARBA00022597"/>
    </source>
</evidence>
<proteinExistence type="predicted"/>
<dbReference type="CDD" id="cd03215">
    <property type="entry name" value="ABC_Carb_Monos_II"/>
    <property type="match status" value="1"/>
</dbReference>
<dbReference type="InterPro" id="IPR017871">
    <property type="entry name" value="ABC_transporter-like_CS"/>
</dbReference>
<feature type="domain" description="ABC transporter" evidence="11">
    <location>
        <begin position="1"/>
        <end position="237"/>
    </location>
</feature>
<dbReference type="EMBL" id="CP012673">
    <property type="protein sequence ID" value="AUX40507.1"/>
    <property type="molecule type" value="Genomic_DNA"/>
</dbReference>
<dbReference type="PANTHER" id="PTHR43790">
    <property type="entry name" value="CARBOHYDRATE TRANSPORT ATP-BINDING PROTEIN MG119-RELATED"/>
    <property type="match status" value="1"/>
</dbReference>
<feature type="domain" description="ABC transporter" evidence="11">
    <location>
        <begin position="252"/>
        <end position="493"/>
    </location>
</feature>
<dbReference type="Pfam" id="PF00005">
    <property type="entry name" value="ABC_tran"/>
    <property type="match status" value="2"/>
</dbReference>
<feature type="chain" id="PRO_5014940721" evidence="10">
    <location>
        <begin position="24"/>
        <end position="499"/>
    </location>
</feature>
<dbReference type="PANTHER" id="PTHR43790:SF3">
    <property type="entry name" value="D-ALLOSE IMPORT ATP-BINDING PROTEIN ALSA-RELATED"/>
    <property type="match status" value="1"/>
</dbReference>
<evidence type="ECO:0000259" key="11">
    <source>
        <dbReference type="PROSITE" id="PS50893"/>
    </source>
</evidence>
<dbReference type="InterPro" id="IPR050107">
    <property type="entry name" value="ABC_carbohydrate_import_ATPase"/>
</dbReference>
<reference evidence="12 13" key="1">
    <citation type="submission" date="2015-09" db="EMBL/GenBank/DDBJ databases">
        <title>Sorangium comparison.</title>
        <authorList>
            <person name="Zaburannyi N."/>
            <person name="Bunk B."/>
            <person name="Overmann J."/>
            <person name="Mueller R."/>
        </authorList>
    </citation>
    <scope>NUCLEOTIDE SEQUENCE [LARGE SCALE GENOMIC DNA]</scope>
    <source>
        <strain evidence="12 13">So ce26</strain>
    </source>
</reference>